<dbReference type="Pfam" id="PF09012">
    <property type="entry name" value="FeoC"/>
    <property type="match status" value="1"/>
</dbReference>
<dbReference type="AlphaFoldDB" id="A0A7Z1AEU5"/>
<feature type="domain" description="Transcriptional regulator HTH-type FeoC" evidence="1">
    <location>
        <begin position="2"/>
        <end position="69"/>
    </location>
</feature>
<name>A0A7Z1AEU5_9GAMM</name>
<protein>
    <submittedName>
        <fullName evidence="2">FeoC like transcriptional regulator</fullName>
    </submittedName>
</protein>
<dbReference type="Proteomes" id="UP000094769">
    <property type="component" value="Unassembled WGS sequence"/>
</dbReference>
<dbReference type="InterPro" id="IPR036388">
    <property type="entry name" value="WH-like_DNA-bd_sf"/>
</dbReference>
<dbReference type="OrthoDB" id="467062at2"/>
<dbReference type="InterPro" id="IPR015102">
    <property type="entry name" value="Tscrpt_reg_HTH_FeoC"/>
</dbReference>
<dbReference type="SUPFAM" id="SSF46785">
    <property type="entry name" value="Winged helix' DNA-binding domain"/>
    <property type="match status" value="1"/>
</dbReference>
<sequence length="78" mass="8982">MMLSTIRDYLSRRGQATLAEIALHVDAEPEAVRGMLQQWIRKGRVEQRKVEAACGTSCNRCDPTEMELYVWLNKQNQS</sequence>
<organism evidence="2 3">
    <name type="scientific">Candidatus Thiodiazotropha endolucinida</name>
    <dbReference type="NCBI Taxonomy" id="1655433"/>
    <lineage>
        <taxon>Bacteria</taxon>
        <taxon>Pseudomonadati</taxon>
        <taxon>Pseudomonadota</taxon>
        <taxon>Gammaproteobacteria</taxon>
        <taxon>Chromatiales</taxon>
        <taxon>Sedimenticolaceae</taxon>
        <taxon>Candidatus Thiodiazotropha</taxon>
    </lineage>
</organism>
<evidence type="ECO:0000313" key="3">
    <source>
        <dbReference type="Proteomes" id="UP000094769"/>
    </source>
</evidence>
<evidence type="ECO:0000313" key="2">
    <source>
        <dbReference type="EMBL" id="ODJ87355.1"/>
    </source>
</evidence>
<reference evidence="2 3" key="1">
    <citation type="submission" date="2016-06" db="EMBL/GenBank/DDBJ databases">
        <title>Genome sequence of endosymbiont of Candidatus Endolucinida thiodiazotropha.</title>
        <authorList>
            <person name="Poehlein A."/>
            <person name="Koenig S."/>
            <person name="Heiden S.E."/>
            <person name="Thuermer A."/>
            <person name="Voget S."/>
            <person name="Daniel R."/>
            <person name="Markert S."/>
            <person name="Gros O."/>
            <person name="Schweder T."/>
        </authorList>
    </citation>
    <scope>NUCLEOTIDE SEQUENCE [LARGE SCALE GENOMIC DNA]</scope>
    <source>
        <strain evidence="2 3">COS</strain>
    </source>
</reference>
<gene>
    <name evidence="2" type="ORF">CODIS_23300</name>
</gene>
<accession>A0A7Z1AEU5</accession>
<proteinExistence type="predicted"/>
<evidence type="ECO:0000259" key="1">
    <source>
        <dbReference type="Pfam" id="PF09012"/>
    </source>
</evidence>
<dbReference type="EMBL" id="MARB01000012">
    <property type="protein sequence ID" value="ODJ87355.1"/>
    <property type="molecule type" value="Genomic_DNA"/>
</dbReference>
<comment type="caution">
    <text evidence="2">The sequence shown here is derived from an EMBL/GenBank/DDBJ whole genome shotgun (WGS) entry which is preliminary data.</text>
</comment>
<keyword evidence="3" id="KW-1185">Reference proteome</keyword>
<dbReference type="Gene3D" id="1.10.10.10">
    <property type="entry name" value="Winged helix-like DNA-binding domain superfamily/Winged helix DNA-binding domain"/>
    <property type="match status" value="1"/>
</dbReference>
<dbReference type="RefSeq" id="WP_083220705.1">
    <property type="nucleotide sequence ID" value="NZ_MARB01000012.1"/>
</dbReference>
<dbReference type="InterPro" id="IPR036390">
    <property type="entry name" value="WH_DNA-bd_sf"/>
</dbReference>